<dbReference type="SFLD" id="SFLDG01129">
    <property type="entry name" value="C1.5:_HAD__Beta-PGM__Phosphata"/>
    <property type="match status" value="1"/>
</dbReference>
<dbReference type="Pfam" id="PF00702">
    <property type="entry name" value="Hydrolase"/>
    <property type="match status" value="1"/>
</dbReference>
<reference evidence="2" key="1">
    <citation type="submission" date="2023-10" db="EMBL/GenBank/DDBJ databases">
        <title>Chromosome-level genome of the transformable northern wattle, Acacia crassicarpa.</title>
        <authorList>
            <person name="Massaro I."/>
            <person name="Sinha N.R."/>
            <person name="Poethig S."/>
            <person name="Leichty A.R."/>
        </authorList>
    </citation>
    <scope>NUCLEOTIDE SEQUENCE</scope>
    <source>
        <strain evidence="2">Acra3RX</strain>
        <tissue evidence="2">Leaf</tissue>
    </source>
</reference>
<dbReference type="InterPro" id="IPR010237">
    <property type="entry name" value="Pyr-5-nucltdase"/>
</dbReference>
<name>A0AAE1JD56_9FABA</name>
<dbReference type="InterPro" id="IPR023214">
    <property type="entry name" value="HAD_sf"/>
</dbReference>
<dbReference type="NCBIfam" id="TIGR01993">
    <property type="entry name" value="Pyr-5-nucltdase"/>
    <property type="match status" value="1"/>
</dbReference>
<dbReference type="AlphaFoldDB" id="A0AAE1JD56"/>
<dbReference type="NCBIfam" id="TIGR01509">
    <property type="entry name" value="HAD-SF-IA-v3"/>
    <property type="match status" value="1"/>
</dbReference>
<gene>
    <name evidence="2" type="ORF">QN277_027293</name>
</gene>
<sequence>MDSCSKLCAPDSSSSPFDCIIFDLDDTLYPTTNGISEALKKNIQVFLMEKCGFPQSKASSLRSELFRTYGSTLAGLRALGYDITAEEYHSFVHGRLPYQSIKRDIELHRLLLSIKQRKIIFTNSDRIHAMKVLNRLGISDCFQQIICFETMNPNLCNATRPDEFPVLLKPSPEAMKIALRAAQVDPRRSLFLDDNASNIAAGKAMGLHTVLVGKRGKSKEADYAVENVNQVAELIPEIWGCQPDGQDQRTVPTTKSEFDSRIPTTTTAAVGA</sequence>
<organism evidence="2 3">
    <name type="scientific">Acacia crassicarpa</name>
    <name type="common">northern wattle</name>
    <dbReference type="NCBI Taxonomy" id="499986"/>
    <lineage>
        <taxon>Eukaryota</taxon>
        <taxon>Viridiplantae</taxon>
        <taxon>Streptophyta</taxon>
        <taxon>Embryophyta</taxon>
        <taxon>Tracheophyta</taxon>
        <taxon>Spermatophyta</taxon>
        <taxon>Magnoliopsida</taxon>
        <taxon>eudicotyledons</taxon>
        <taxon>Gunneridae</taxon>
        <taxon>Pentapetalae</taxon>
        <taxon>rosids</taxon>
        <taxon>fabids</taxon>
        <taxon>Fabales</taxon>
        <taxon>Fabaceae</taxon>
        <taxon>Caesalpinioideae</taxon>
        <taxon>mimosoid clade</taxon>
        <taxon>Acacieae</taxon>
        <taxon>Acacia</taxon>
    </lineage>
</organism>
<dbReference type="PANTHER" id="PTHR12725">
    <property type="entry name" value="HALOACID DEHALOGENASE-LIKE HYDROLASE"/>
    <property type="match status" value="1"/>
</dbReference>
<feature type="region of interest" description="Disordered" evidence="1">
    <location>
        <begin position="243"/>
        <end position="272"/>
    </location>
</feature>
<dbReference type="EMBL" id="JAWXYG010000008">
    <property type="protein sequence ID" value="KAK4266353.1"/>
    <property type="molecule type" value="Genomic_DNA"/>
</dbReference>
<dbReference type="PANTHER" id="PTHR12725:SF81">
    <property type="entry name" value="OS03G0701200 PROTEIN"/>
    <property type="match status" value="1"/>
</dbReference>
<dbReference type="Proteomes" id="UP001293593">
    <property type="component" value="Unassembled WGS sequence"/>
</dbReference>
<dbReference type="SFLD" id="SFLDS00003">
    <property type="entry name" value="Haloacid_Dehalogenase"/>
    <property type="match status" value="1"/>
</dbReference>
<dbReference type="Gene3D" id="3.40.50.1000">
    <property type="entry name" value="HAD superfamily/HAD-like"/>
    <property type="match status" value="1"/>
</dbReference>
<protein>
    <submittedName>
        <fullName evidence="2">Uncharacterized protein</fullName>
    </submittedName>
</protein>
<dbReference type="InterPro" id="IPR036412">
    <property type="entry name" value="HAD-like_sf"/>
</dbReference>
<comment type="caution">
    <text evidence="2">The sequence shown here is derived from an EMBL/GenBank/DDBJ whole genome shotgun (WGS) entry which is preliminary data.</text>
</comment>
<evidence type="ECO:0000313" key="2">
    <source>
        <dbReference type="EMBL" id="KAK4266353.1"/>
    </source>
</evidence>
<keyword evidence="3" id="KW-1185">Reference proteome</keyword>
<evidence type="ECO:0000256" key="1">
    <source>
        <dbReference type="SAM" id="MobiDB-lite"/>
    </source>
</evidence>
<dbReference type="SFLD" id="SFLDG01132">
    <property type="entry name" value="C1.5.3:_5'-Nucleotidase_Like"/>
    <property type="match status" value="1"/>
</dbReference>
<dbReference type="InterPro" id="IPR006439">
    <property type="entry name" value="HAD-SF_hydro_IA"/>
</dbReference>
<dbReference type="Gene3D" id="1.10.150.450">
    <property type="match status" value="1"/>
</dbReference>
<dbReference type="SUPFAM" id="SSF56784">
    <property type="entry name" value="HAD-like"/>
    <property type="match status" value="1"/>
</dbReference>
<evidence type="ECO:0000313" key="3">
    <source>
        <dbReference type="Proteomes" id="UP001293593"/>
    </source>
</evidence>
<accession>A0AAE1JD56</accession>
<feature type="compositionally biased region" description="Polar residues" evidence="1">
    <location>
        <begin position="262"/>
        <end position="272"/>
    </location>
</feature>
<proteinExistence type="predicted"/>